<comment type="caution">
    <text evidence="5">The sequence shown here is derived from an EMBL/GenBank/DDBJ whole genome shotgun (WGS) entry which is preliminary data.</text>
</comment>
<feature type="compositionally biased region" description="Basic and acidic residues" evidence="4">
    <location>
        <begin position="59"/>
        <end position="71"/>
    </location>
</feature>
<keyword evidence="8" id="KW-1185">Reference proteome</keyword>
<dbReference type="InterPro" id="IPR001611">
    <property type="entry name" value="Leu-rich_rpt"/>
</dbReference>
<evidence type="ECO:0000256" key="2">
    <source>
        <dbReference type="ARBA" id="ARBA00022614"/>
    </source>
</evidence>
<evidence type="ECO:0000256" key="1">
    <source>
        <dbReference type="ARBA" id="ARBA00022468"/>
    </source>
</evidence>
<reference evidence="6" key="2">
    <citation type="submission" date="2024-04" db="EMBL/GenBank/DDBJ databases">
        <authorList>
            <person name="Chen Y."/>
            <person name="Shah S."/>
            <person name="Dougan E. K."/>
            <person name="Thang M."/>
            <person name="Chan C."/>
        </authorList>
    </citation>
    <scope>NUCLEOTIDE SEQUENCE [LARGE SCALE GENOMIC DNA]</scope>
</reference>
<reference evidence="5" key="1">
    <citation type="submission" date="2022-10" db="EMBL/GenBank/DDBJ databases">
        <authorList>
            <person name="Chen Y."/>
            <person name="Dougan E. K."/>
            <person name="Chan C."/>
            <person name="Rhodes N."/>
            <person name="Thang M."/>
        </authorList>
    </citation>
    <scope>NUCLEOTIDE SEQUENCE</scope>
</reference>
<keyword evidence="1" id="KW-0343">GTPase activation</keyword>
<dbReference type="EMBL" id="CAMXCT030002162">
    <property type="protein sequence ID" value="CAL4783451.1"/>
    <property type="molecule type" value="Genomic_DNA"/>
</dbReference>
<feature type="region of interest" description="Disordered" evidence="4">
    <location>
        <begin position="59"/>
        <end position="87"/>
    </location>
</feature>
<dbReference type="SUPFAM" id="SSF52047">
    <property type="entry name" value="RNI-like"/>
    <property type="match status" value="1"/>
</dbReference>
<evidence type="ECO:0000313" key="7">
    <source>
        <dbReference type="EMBL" id="CAL4783451.1"/>
    </source>
</evidence>
<protein>
    <submittedName>
        <fullName evidence="7">Protein NLRC3</fullName>
    </submittedName>
</protein>
<name>A0A9P1G070_9DINO</name>
<evidence type="ECO:0000313" key="5">
    <source>
        <dbReference type="EMBL" id="CAI3996139.1"/>
    </source>
</evidence>
<dbReference type="PANTHER" id="PTHR24113">
    <property type="entry name" value="RAN GTPASE-ACTIVATING PROTEIN 1"/>
    <property type="match status" value="1"/>
</dbReference>
<dbReference type="AlphaFoldDB" id="A0A9P1G070"/>
<dbReference type="GO" id="GO:0048471">
    <property type="term" value="C:perinuclear region of cytoplasm"/>
    <property type="evidence" value="ECO:0007669"/>
    <property type="project" value="TreeGrafter"/>
</dbReference>
<dbReference type="GO" id="GO:0005829">
    <property type="term" value="C:cytosol"/>
    <property type="evidence" value="ECO:0007669"/>
    <property type="project" value="TreeGrafter"/>
</dbReference>
<dbReference type="PANTHER" id="PTHR24113:SF12">
    <property type="entry name" value="RAN GTPASE-ACTIVATING PROTEIN 1"/>
    <property type="match status" value="1"/>
</dbReference>
<dbReference type="SMART" id="SM00368">
    <property type="entry name" value="LRR_RI"/>
    <property type="match status" value="6"/>
</dbReference>
<organism evidence="5">
    <name type="scientific">Cladocopium goreaui</name>
    <dbReference type="NCBI Taxonomy" id="2562237"/>
    <lineage>
        <taxon>Eukaryota</taxon>
        <taxon>Sar</taxon>
        <taxon>Alveolata</taxon>
        <taxon>Dinophyceae</taxon>
        <taxon>Suessiales</taxon>
        <taxon>Symbiodiniaceae</taxon>
        <taxon>Cladocopium</taxon>
    </lineage>
</organism>
<proteinExistence type="predicted"/>
<evidence type="ECO:0000256" key="3">
    <source>
        <dbReference type="ARBA" id="ARBA00022737"/>
    </source>
</evidence>
<keyword evidence="3" id="KW-0677">Repeat</keyword>
<evidence type="ECO:0000256" key="4">
    <source>
        <dbReference type="SAM" id="MobiDB-lite"/>
    </source>
</evidence>
<dbReference type="GO" id="GO:0031267">
    <property type="term" value="F:small GTPase binding"/>
    <property type="evidence" value="ECO:0007669"/>
    <property type="project" value="TreeGrafter"/>
</dbReference>
<dbReference type="EMBL" id="CAMXCT020002162">
    <property type="protein sequence ID" value="CAL1149514.1"/>
    <property type="molecule type" value="Genomic_DNA"/>
</dbReference>
<dbReference type="Gene3D" id="3.80.10.10">
    <property type="entry name" value="Ribonuclease Inhibitor"/>
    <property type="match status" value="3"/>
</dbReference>
<dbReference type="InterPro" id="IPR027038">
    <property type="entry name" value="RanGap"/>
</dbReference>
<gene>
    <name evidence="5" type="ORF">C1SCF055_LOCUS22639</name>
</gene>
<dbReference type="EMBL" id="CAMXCT010002162">
    <property type="protein sequence ID" value="CAI3996139.1"/>
    <property type="molecule type" value="Genomic_DNA"/>
</dbReference>
<evidence type="ECO:0000313" key="8">
    <source>
        <dbReference type="Proteomes" id="UP001152797"/>
    </source>
</evidence>
<dbReference type="GO" id="GO:0006913">
    <property type="term" value="P:nucleocytoplasmic transport"/>
    <property type="evidence" value="ECO:0007669"/>
    <property type="project" value="TreeGrafter"/>
</dbReference>
<keyword evidence="2" id="KW-0433">Leucine-rich repeat</keyword>
<accession>A0A9P1G070</accession>
<dbReference type="Proteomes" id="UP001152797">
    <property type="component" value="Unassembled WGS sequence"/>
</dbReference>
<dbReference type="GO" id="GO:0005096">
    <property type="term" value="F:GTPase activator activity"/>
    <property type="evidence" value="ECO:0007669"/>
    <property type="project" value="InterPro"/>
</dbReference>
<dbReference type="OrthoDB" id="272549at2759"/>
<dbReference type="InterPro" id="IPR032675">
    <property type="entry name" value="LRR_dom_sf"/>
</dbReference>
<evidence type="ECO:0000313" key="6">
    <source>
        <dbReference type="EMBL" id="CAL1149514.1"/>
    </source>
</evidence>
<dbReference type="Pfam" id="PF13516">
    <property type="entry name" value="LRR_6"/>
    <property type="match status" value="6"/>
</dbReference>
<sequence>MPDGVRGGYPAPIDLNSSDFSEWIASQECTDSLARALEMANSKILEYTKKKWDLEKALKERGAKKEHHEEEQVAQEGESPESPKKGVGQNIRSIIQQIEQGTIDGIQLSFKNITLGEAKALAEAMVANAEKSTIKTLELYGNEFGDEGVMAFSEVIANENSAVEKLDLGGCDMTDLGAFALAEALKKNKTVRTLNISSHTGITSQGIGAIAKALGTNSCITKLDVSSCVLDRDGVSLLAQGLKTNTALKDIDLRFNEQMGNGAAEMACALKQNRSLEVFDLSYNDINDDIVNEIALALQENKETALRTIALRGNNITDAGAERLVQALNESNNQTITDIDLTTCNVASCSDKRVRV</sequence>
<dbReference type="GO" id="GO:0005634">
    <property type="term" value="C:nucleus"/>
    <property type="evidence" value="ECO:0007669"/>
    <property type="project" value="TreeGrafter"/>
</dbReference>